<accession>A0A1G9LQW2</accession>
<gene>
    <name evidence="1" type="ORF">SAMN05216191_104194</name>
</gene>
<sequence length="32" mass="3794">MPLLVQPVIAIIVFVHPTRYFKIYWDSTAWTS</sequence>
<dbReference type="EMBL" id="FNGM01000004">
    <property type="protein sequence ID" value="SDL64131.1"/>
    <property type="molecule type" value="Genomic_DNA"/>
</dbReference>
<dbReference type="Proteomes" id="UP000182783">
    <property type="component" value="Unassembled WGS sequence"/>
</dbReference>
<evidence type="ECO:0000313" key="2">
    <source>
        <dbReference type="Proteomes" id="UP000182783"/>
    </source>
</evidence>
<proteinExistence type="predicted"/>
<dbReference type="AlphaFoldDB" id="A0A1G9LQW2"/>
<protein>
    <submittedName>
        <fullName evidence="1">Uncharacterized protein</fullName>
    </submittedName>
</protein>
<reference evidence="1 2" key="1">
    <citation type="submission" date="2016-10" db="EMBL/GenBank/DDBJ databases">
        <authorList>
            <person name="de Groot N.N."/>
        </authorList>
    </citation>
    <scope>NUCLEOTIDE SEQUENCE [LARGE SCALE GENOMIC DNA]</scope>
    <source>
        <strain evidence="1 2">CGMCC 1.10239</strain>
    </source>
</reference>
<evidence type="ECO:0000313" key="1">
    <source>
        <dbReference type="EMBL" id="SDL64131.1"/>
    </source>
</evidence>
<organism evidence="1 2">
    <name type="scientific">Paenibacillus jilunlii</name>
    <dbReference type="NCBI Taxonomy" id="682956"/>
    <lineage>
        <taxon>Bacteria</taxon>
        <taxon>Bacillati</taxon>
        <taxon>Bacillota</taxon>
        <taxon>Bacilli</taxon>
        <taxon>Bacillales</taxon>
        <taxon>Paenibacillaceae</taxon>
        <taxon>Paenibacillus</taxon>
    </lineage>
</organism>
<name>A0A1G9LQW2_9BACL</name>